<reference evidence="1" key="1">
    <citation type="submission" date="2014-12" db="EMBL/GenBank/DDBJ databases">
        <title>Insight into the proteome of Arion vulgaris.</title>
        <authorList>
            <person name="Aradska J."/>
            <person name="Bulat T."/>
            <person name="Smidak R."/>
            <person name="Sarate P."/>
            <person name="Gangsoo J."/>
            <person name="Sialana F."/>
            <person name="Bilban M."/>
            <person name="Lubec G."/>
        </authorList>
    </citation>
    <scope>NUCLEOTIDE SEQUENCE</scope>
    <source>
        <tissue evidence="1">Skin</tissue>
    </source>
</reference>
<organism evidence="1">
    <name type="scientific">Arion vulgaris</name>
    <dbReference type="NCBI Taxonomy" id="1028688"/>
    <lineage>
        <taxon>Eukaryota</taxon>
        <taxon>Metazoa</taxon>
        <taxon>Spiralia</taxon>
        <taxon>Lophotrochozoa</taxon>
        <taxon>Mollusca</taxon>
        <taxon>Gastropoda</taxon>
        <taxon>Heterobranchia</taxon>
        <taxon>Euthyneura</taxon>
        <taxon>Panpulmonata</taxon>
        <taxon>Eupulmonata</taxon>
        <taxon>Stylommatophora</taxon>
        <taxon>Helicina</taxon>
        <taxon>Arionoidea</taxon>
        <taxon>Arionidae</taxon>
        <taxon>Arion</taxon>
    </lineage>
</organism>
<gene>
    <name evidence="1" type="primary">ORF3922</name>
</gene>
<sequence length="54" mass="5716">MVLHCVLCAQRYTPSGVPVCSVDPGVRQGHYGDNVTMVTAGRVIDPSTSVVDVK</sequence>
<proteinExistence type="predicted"/>
<name>A0A0B6XYR2_9EUPU</name>
<accession>A0A0B6XYR2</accession>
<dbReference type="AlphaFoldDB" id="A0A0B6XYR2"/>
<dbReference type="EMBL" id="HACG01001555">
    <property type="protein sequence ID" value="CEK48420.1"/>
    <property type="molecule type" value="Transcribed_RNA"/>
</dbReference>
<protein>
    <submittedName>
        <fullName evidence="1">Uncharacterized protein</fullName>
    </submittedName>
</protein>
<evidence type="ECO:0000313" key="1">
    <source>
        <dbReference type="EMBL" id="CEK48420.1"/>
    </source>
</evidence>